<organism evidence="3 4">
    <name type="scientific">Sphingomonas albertensis</name>
    <dbReference type="NCBI Taxonomy" id="2762591"/>
    <lineage>
        <taxon>Bacteria</taxon>
        <taxon>Pseudomonadati</taxon>
        <taxon>Pseudomonadota</taxon>
        <taxon>Alphaproteobacteria</taxon>
        <taxon>Sphingomonadales</taxon>
        <taxon>Sphingomonadaceae</taxon>
        <taxon>Sphingomonas</taxon>
    </lineage>
</organism>
<accession>A0ABR7AKM2</accession>
<evidence type="ECO:0000256" key="1">
    <source>
        <dbReference type="SAM" id="MobiDB-lite"/>
    </source>
</evidence>
<dbReference type="Proteomes" id="UP000597613">
    <property type="component" value="Unassembled WGS sequence"/>
</dbReference>
<gene>
    <name evidence="3" type="ORF">H8S47_04810</name>
</gene>
<evidence type="ECO:0000313" key="4">
    <source>
        <dbReference type="Proteomes" id="UP000597613"/>
    </source>
</evidence>
<sequence length="211" mass="21955">MKTTKRWAAPLMGAAALAVSMPAHAQDNKSGRGPGPTPAMIAQLQAQMQAREADDTALLLNLRADQRPALMAFLASMTPPPPPWRGPMPGAPMPGAPAQDGPAQDGPKTMPPTDGFAQQLDRMTQDAARRSAEDAKRITAARTFYDSLDPAQRRAFEALMRLRHGRGPGFGPMGPGPMGAGPMGMGPMGMGGMGSGGDGPRPPMGGMPPRP</sequence>
<feature type="chain" id="PRO_5046895474" evidence="2">
    <location>
        <begin position="26"/>
        <end position="211"/>
    </location>
</feature>
<name>A0ABR7AKM2_9SPHN</name>
<feature type="signal peptide" evidence="2">
    <location>
        <begin position="1"/>
        <end position="25"/>
    </location>
</feature>
<feature type="region of interest" description="Disordered" evidence="1">
    <location>
        <begin position="83"/>
        <end position="109"/>
    </location>
</feature>
<comment type="caution">
    <text evidence="3">The sequence shown here is derived from an EMBL/GenBank/DDBJ whole genome shotgun (WGS) entry which is preliminary data.</text>
</comment>
<evidence type="ECO:0000256" key="2">
    <source>
        <dbReference type="SAM" id="SignalP"/>
    </source>
</evidence>
<reference evidence="3 4" key="1">
    <citation type="submission" date="2020-08" db="EMBL/GenBank/DDBJ databases">
        <title>Putative novel bacterial strains isolated from necrotic wheat leaf tissues caused by Xanthomonas translucens.</title>
        <authorList>
            <person name="Tambong J.T."/>
        </authorList>
    </citation>
    <scope>NUCLEOTIDE SEQUENCE [LARGE SCALE GENOMIC DNA]</scope>
    <source>
        <strain evidence="4">DOAB 1063</strain>
    </source>
</reference>
<protein>
    <submittedName>
        <fullName evidence="3">Spy/CpxP family protein refolding chaperone</fullName>
    </submittedName>
</protein>
<keyword evidence="4" id="KW-1185">Reference proteome</keyword>
<feature type="region of interest" description="Disordered" evidence="1">
    <location>
        <begin position="186"/>
        <end position="211"/>
    </location>
</feature>
<dbReference type="RefSeq" id="WP_187502774.1">
    <property type="nucleotide sequence ID" value="NZ_CP162536.1"/>
</dbReference>
<feature type="compositionally biased region" description="Gly residues" evidence="1">
    <location>
        <begin position="186"/>
        <end position="199"/>
    </location>
</feature>
<keyword evidence="2" id="KW-0732">Signal</keyword>
<evidence type="ECO:0000313" key="3">
    <source>
        <dbReference type="EMBL" id="MBC3941003.1"/>
    </source>
</evidence>
<dbReference type="EMBL" id="JACONT010000006">
    <property type="protein sequence ID" value="MBC3941003.1"/>
    <property type="molecule type" value="Genomic_DNA"/>
</dbReference>
<feature type="compositionally biased region" description="Pro residues" evidence="1">
    <location>
        <begin position="200"/>
        <end position="211"/>
    </location>
</feature>
<feature type="compositionally biased region" description="Pro residues" evidence="1">
    <location>
        <begin position="83"/>
        <end position="95"/>
    </location>
</feature>
<feature type="compositionally biased region" description="Low complexity" evidence="1">
    <location>
        <begin position="96"/>
        <end position="107"/>
    </location>
</feature>
<proteinExistence type="predicted"/>